<sequence length="578" mass="62242">MACRSTYILLALVLPYNVLALQVAPNSPCSSVCIDSTALDASDPNSSNTEPSDIVCEDADFTNTVDGSKWKQCMSCLQNSTFSQGSESDQYWFIRESISAPVHNTPSLILTSTPDNLRYSFDFCVFGFLDGTGSGSNPCETSSACGTLRTSLEHGNLSTTDPEFGYCDDGAVAGSSFNTCLDCVRSGGNTQYVANALVALQAGCLQRPNSTEALGLNGSVFSERTITIVDPATLKKSPETAPLSTPAIAGIVAGAVVLVVLVSACILIRCRKRRNRAAIGTNPQWSKTPRSHKRKSSFSFRCRKILASPMSPKFFRDDLTPVEEHPPYGSLDAMATSQVSGVASTVESSPQERYYIESKQKPSRPAYEQVWSPQFAPPEFQTIYVPEEEQKQPDPPMNFSLPEKKSFSEKRSLTIDTTLAPPKPARQSPKADTFSVLKSIHQPSVPPSLPPPSTHYRPTSYTSTTSSPSQASSIKTRGNMTTMSSQGSGYPNLTTPCSASPLLKQKHGWPSPPRESPGGWFPPPPPPPGNAPRAASSSSPFRGARKTSGNAVKKARRESGSPVETHQIQISFPAPPQR</sequence>
<feature type="compositionally biased region" description="Polar residues" evidence="1">
    <location>
        <begin position="474"/>
        <end position="498"/>
    </location>
</feature>
<comment type="caution">
    <text evidence="4">The sequence shown here is derived from an EMBL/GenBank/DDBJ whole genome shotgun (WGS) entry which is preliminary data.</text>
</comment>
<keyword evidence="3" id="KW-0732">Signal</keyword>
<feature type="chain" id="PRO_5046656284" description="LPXTG-domain-containing protein" evidence="3">
    <location>
        <begin position="21"/>
        <end position="578"/>
    </location>
</feature>
<evidence type="ECO:0000256" key="1">
    <source>
        <dbReference type="SAM" id="MobiDB-lite"/>
    </source>
</evidence>
<feature type="compositionally biased region" description="Pro residues" evidence="1">
    <location>
        <begin position="444"/>
        <end position="453"/>
    </location>
</feature>
<feature type="compositionally biased region" description="Basic and acidic residues" evidence="1">
    <location>
        <begin position="402"/>
        <end position="413"/>
    </location>
</feature>
<dbReference type="EMBL" id="JBAWTH010000090">
    <property type="protein sequence ID" value="KAL2278098.1"/>
    <property type="molecule type" value="Genomic_DNA"/>
</dbReference>
<evidence type="ECO:0000313" key="5">
    <source>
        <dbReference type="Proteomes" id="UP001600888"/>
    </source>
</evidence>
<dbReference type="Proteomes" id="UP001600888">
    <property type="component" value="Unassembled WGS sequence"/>
</dbReference>
<feature type="region of interest" description="Disordered" evidence="1">
    <location>
        <begin position="388"/>
        <end position="578"/>
    </location>
</feature>
<keyword evidence="5" id="KW-1185">Reference proteome</keyword>
<feature type="compositionally biased region" description="Low complexity" evidence="1">
    <location>
        <begin position="531"/>
        <end position="542"/>
    </location>
</feature>
<feature type="compositionally biased region" description="Pro residues" evidence="1">
    <location>
        <begin position="510"/>
        <end position="530"/>
    </location>
</feature>
<gene>
    <name evidence="4" type="ORF">FJTKL_14919</name>
</gene>
<proteinExistence type="predicted"/>
<accession>A0ABR4E6R0</accession>
<keyword evidence="2" id="KW-1133">Transmembrane helix</keyword>
<feature type="transmembrane region" description="Helical" evidence="2">
    <location>
        <begin position="247"/>
        <end position="268"/>
    </location>
</feature>
<protein>
    <recommendedName>
        <fullName evidence="6">LPXTG-domain-containing protein</fullName>
    </recommendedName>
</protein>
<keyword evidence="2" id="KW-0812">Transmembrane</keyword>
<feature type="signal peptide" evidence="3">
    <location>
        <begin position="1"/>
        <end position="20"/>
    </location>
</feature>
<reference evidence="4 5" key="1">
    <citation type="submission" date="2024-03" db="EMBL/GenBank/DDBJ databases">
        <title>A high-quality draft genome sequence of Diaporthe vaccinii, a causative agent of upright dieback and viscid rot disease in cranberry plants.</title>
        <authorList>
            <person name="Sarrasin M."/>
            <person name="Lang B.F."/>
            <person name="Burger G."/>
        </authorList>
    </citation>
    <scope>NUCLEOTIDE SEQUENCE [LARGE SCALE GENOMIC DNA]</scope>
    <source>
        <strain evidence="4 5">IS7</strain>
    </source>
</reference>
<evidence type="ECO:0000256" key="2">
    <source>
        <dbReference type="SAM" id="Phobius"/>
    </source>
</evidence>
<feature type="compositionally biased region" description="Low complexity" evidence="1">
    <location>
        <begin position="454"/>
        <end position="473"/>
    </location>
</feature>
<name>A0ABR4E6R0_9PEZI</name>
<evidence type="ECO:0000256" key="3">
    <source>
        <dbReference type="SAM" id="SignalP"/>
    </source>
</evidence>
<evidence type="ECO:0000313" key="4">
    <source>
        <dbReference type="EMBL" id="KAL2278098.1"/>
    </source>
</evidence>
<evidence type="ECO:0008006" key="6">
    <source>
        <dbReference type="Google" id="ProtNLM"/>
    </source>
</evidence>
<keyword evidence="2" id="KW-0472">Membrane</keyword>
<organism evidence="4 5">
    <name type="scientific">Diaporthe vaccinii</name>
    <dbReference type="NCBI Taxonomy" id="105482"/>
    <lineage>
        <taxon>Eukaryota</taxon>
        <taxon>Fungi</taxon>
        <taxon>Dikarya</taxon>
        <taxon>Ascomycota</taxon>
        <taxon>Pezizomycotina</taxon>
        <taxon>Sordariomycetes</taxon>
        <taxon>Sordariomycetidae</taxon>
        <taxon>Diaporthales</taxon>
        <taxon>Diaporthaceae</taxon>
        <taxon>Diaporthe</taxon>
        <taxon>Diaporthe eres species complex</taxon>
    </lineage>
</organism>